<accession>A0A3M2HS26</accession>
<feature type="region of interest" description="Disordered" evidence="1">
    <location>
        <begin position="418"/>
        <end position="455"/>
    </location>
</feature>
<evidence type="ECO:0000313" key="2">
    <source>
        <dbReference type="EMBL" id="RMH88594.1"/>
    </source>
</evidence>
<evidence type="ECO:0000256" key="1">
    <source>
        <dbReference type="SAM" id="MobiDB-lite"/>
    </source>
</evidence>
<name>A0A3M2HS26_9GAMM</name>
<gene>
    <name evidence="2" type="ORF">EBB59_11495</name>
</gene>
<keyword evidence="3" id="KW-1185">Reference proteome</keyword>
<organism evidence="2 3">
    <name type="scientific">Solilutibacter pythonis</name>
    <dbReference type="NCBI Taxonomy" id="2483112"/>
    <lineage>
        <taxon>Bacteria</taxon>
        <taxon>Pseudomonadati</taxon>
        <taxon>Pseudomonadota</taxon>
        <taxon>Gammaproteobacteria</taxon>
        <taxon>Lysobacterales</taxon>
        <taxon>Lysobacteraceae</taxon>
        <taxon>Solilutibacter</taxon>
    </lineage>
</organism>
<sequence length="696" mass="75778">MIDERGIPDLDRPVITLDAQGNEVKSFPHFLQPPGQTPLTVGLYDPVPTGYMEMLDRRLPSSTVSGFQITAANERRGLFPVDQIIPKGLSEDGRFLNVTVAGAHSDVGGSYIRNGLGIRSFNLMTDYHNRLLGDSILPRLHEPEDPRMNVIHRSEEGNLLFRTAPKMERALPAGQVRQLASDYSHHTSPGMLAHAPAQSPEPLRAELRPMLSEAQPVQRTAQVSAPALTEGETLETRLRQMGPVEFKPYEPPMHQRPGVRAAGALGAVGAIASITDAMHTGQRVDTLLAQDNLLGAKHELRDYAVNNANAWVAAYTVGKLGAELGGRRGVYGAVAGGIAGGIAGYVLSEEAMRRLDAREVATQTDALGRQWTFNRREWVSPLQADLDADGQAAPQAFAADFDTRRELDYKASNQSVEIGLARLPPPRNPYRLDANDQDRPSLTPAPWLHDPDTQQWQRNRATDARPNGGYHYQPEVANPERAAQLDRQAADVIQANIAHGPAALAARYDVAHRLNGWANIETVSIPAAIHTARDPNHLQASNARPYQRGNDGLWRHGHEVASGPIAAELTATRAALRPQLAQHARTMAALPVWQTPTQEQRDLAHLANTYASHGVAPHTETLAAVHLAVNTTRARAGLDPANTALALDPNATGKYDVHSTIAHLRRDDDGVIRVAALTTDADIQQARQDIRAQRAL</sequence>
<evidence type="ECO:0008006" key="4">
    <source>
        <dbReference type="Google" id="ProtNLM"/>
    </source>
</evidence>
<proteinExistence type="predicted"/>
<dbReference type="EMBL" id="RFLY01000019">
    <property type="protein sequence ID" value="RMH88594.1"/>
    <property type="molecule type" value="Genomic_DNA"/>
</dbReference>
<protein>
    <recommendedName>
        <fullName evidence="4">DUF2235 domain-containing protein</fullName>
    </recommendedName>
</protein>
<comment type="caution">
    <text evidence="2">The sequence shown here is derived from an EMBL/GenBank/DDBJ whole genome shotgun (WGS) entry which is preliminary data.</text>
</comment>
<evidence type="ECO:0000313" key="3">
    <source>
        <dbReference type="Proteomes" id="UP000275012"/>
    </source>
</evidence>
<dbReference type="AlphaFoldDB" id="A0A3M2HS26"/>
<feature type="non-terminal residue" evidence="2">
    <location>
        <position position="696"/>
    </location>
</feature>
<reference evidence="2 3" key="1">
    <citation type="submission" date="2018-10" db="EMBL/GenBank/DDBJ databases">
        <title>Proposal of Lysobacter pythonis sp. nov. isolated from royal pythons (Python regius).</title>
        <authorList>
            <person name="Hans-Juergen B."/>
            <person name="Huptas C."/>
            <person name="Sandra B."/>
            <person name="Igor L."/>
            <person name="Joachim S."/>
            <person name="Siegfried S."/>
            <person name="Mareike W."/>
            <person name="Peter K."/>
        </authorList>
    </citation>
    <scope>NUCLEOTIDE SEQUENCE [LARGE SCALE GENOMIC DNA]</scope>
    <source>
        <strain evidence="2 3">4284/11</strain>
    </source>
</reference>
<dbReference type="Proteomes" id="UP000275012">
    <property type="component" value="Unassembled WGS sequence"/>
</dbReference>